<dbReference type="Proteomes" id="UP000179179">
    <property type="component" value="Unassembled WGS sequence"/>
</dbReference>
<gene>
    <name evidence="4" type="ORF">ABOM_000372</name>
</gene>
<evidence type="ECO:0000256" key="1">
    <source>
        <dbReference type="SAM" id="MobiDB-lite"/>
    </source>
</evidence>
<keyword evidence="2" id="KW-0812">Transmembrane</keyword>
<feature type="chain" id="PRO_5009534857" evidence="3">
    <location>
        <begin position="19"/>
        <end position="317"/>
    </location>
</feature>
<dbReference type="AlphaFoldDB" id="A0A1F8AH71"/>
<evidence type="ECO:0000256" key="2">
    <source>
        <dbReference type="SAM" id="Phobius"/>
    </source>
</evidence>
<dbReference type="STRING" id="109264.A0A1F8AH71"/>
<keyword evidence="3" id="KW-0732">Signal</keyword>
<feature type="region of interest" description="Disordered" evidence="1">
    <location>
        <begin position="23"/>
        <end position="183"/>
    </location>
</feature>
<feature type="compositionally biased region" description="Polar residues" evidence="1">
    <location>
        <begin position="290"/>
        <end position="304"/>
    </location>
</feature>
<dbReference type="GeneID" id="34443762"/>
<accession>A0A1F8AH71</accession>
<dbReference type="EMBL" id="LYCR01000001">
    <property type="protein sequence ID" value="OGM51086.1"/>
    <property type="molecule type" value="Genomic_DNA"/>
</dbReference>
<keyword evidence="5" id="KW-1185">Reference proteome</keyword>
<organism evidence="4 5">
    <name type="scientific">Aspergillus bombycis</name>
    <dbReference type="NCBI Taxonomy" id="109264"/>
    <lineage>
        <taxon>Eukaryota</taxon>
        <taxon>Fungi</taxon>
        <taxon>Dikarya</taxon>
        <taxon>Ascomycota</taxon>
        <taxon>Pezizomycotina</taxon>
        <taxon>Eurotiomycetes</taxon>
        <taxon>Eurotiomycetidae</taxon>
        <taxon>Eurotiales</taxon>
        <taxon>Aspergillaceae</taxon>
        <taxon>Aspergillus</taxon>
    </lineage>
</organism>
<reference evidence="4 5" key="1">
    <citation type="journal article" date="2016" name="Genome Biol. Evol.">
        <title>Draft genome sequence of an aflatoxigenic Aspergillus species, A. bombycis.</title>
        <authorList>
            <person name="Moore G.G."/>
            <person name="Mack B.M."/>
            <person name="Beltz S.B."/>
            <person name="Gilbert M.K."/>
        </authorList>
    </citation>
    <scope>NUCLEOTIDE SEQUENCE [LARGE SCALE GENOMIC DNA]</scope>
    <source>
        <strain evidence="5">NRRL 26010</strain>
    </source>
</reference>
<feature type="signal peptide" evidence="3">
    <location>
        <begin position="1"/>
        <end position="18"/>
    </location>
</feature>
<evidence type="ECO:0000313" key="4">
    <source>
        <dbReference type="EMBL" id="OGM51086.1"/>
    </source>
</evidence>
<evidence type="ECO:0000256" key="3">
    <source>
        <dbReference type="SAM" id="SignalP"/>
    </source>
</evidence>
<sequence>MRIQSLVVLGAVFSGALAHAESAAERAPKWPSTTTTPVVAPTPAILRGHNGRTNQPYEHGLLLEKRDSTTEDAATTAEDATSTTEEAATTTTTEATTQADTTTAPTTTEATTTTDDATTTTESSTTTSSSTTSSTTSTTSTASTTSSTSQSTSSMSTTTTKSTSTTATKTSSTSTATSTTSAEMREYNRRGHIAAIITFSILGAIFFGYGFLHCYLESRKRRQIAARKAAAEAGSDHPLVALNENAKSQSEVNFDRSSMMFASQSQSRTDLSSMAQQGAAAQGYSYTARPSSLAVSETRHQSPTAGPPSNNPQGNFI</sequence>
<keyword evidence="2" id="KW-1133">Transmembrane helix</keyword>
<feature type="transmembrane region" description="Helical" evidence="2">
    <location>
        <begin position="193"/>
        <end position="212"/>
    </location>
</feature>
<feature type="region of interest" description="Disordered" evidence="1">
    <location>
        <begin position="290"/>
        <end position="317"/>
    </location>
</feature>
<dbReference type="OrthoDB" id="4366245at2759"/>
<keyword evidence="2" id="KW-0472">Membrane</keyword>
<feature type="compositionally biased region" description="Low complexity" evidence="1">
    <location>
        <begin position="33"/>
        <end position="44"/>
    </location>
</feature>
<comment type="caution">
    <text evidence="4">The sequence shown here is derived from an EMBL/GenBank/DDBJ whole genome shotgun (WGS) entry which is preliminary data.</text>
</comment>
<dbReference type="RefSeq" id="XP_022394803.1">
    <property type="nucleotide sequence ID" value="XM_022527502.1"/>
</dbReference>
<name>A0A1F8AH71_9EURO</name>
<protein>
    <submittedName>
        <fullName evidence="4">Facilitator of iron transport 3</fullName>
    </submittedName>
</protein>
<proteinExistence type="predicted"/>
<evidence type="ECO:0000313" key="5">
    <source>
        <dbReference type="Proteomes" id="UP000179179"/>
    </source>
</evidence>
<feature type="compositionally biased region" description="Low complexity" evidence="1">
    <location>
        <begin position="71"/>
        <end position="182"/>
    </location>
</feature>